<keyword evidence="2" id="KW-1185">Reference proteome</keyword>
<dbReference type="RefSeq" id="XP_007696423.1">
    <property type="nucleotide sequence ID" value="XM_007698233.1"/>
</dbReference>
<sequence>MAKATRLHPEHFEEPTLPSEKRSEASIELWTIVEKMWARSLRFQVLVDTYPFFAYAGNYWLQHADLGIEHFNLSAFPWILNENSSVFASWRSMSSIEGGLVPKRLGDLGMMQLEGQMLTHQSPDIVGVSAHLGLSKLLFKLLKDFSERNHKHRALTAAAYAGMVERVTTLLCEKDVLTPRPFRALMMVAPSIHVYIVSLLLDAVRRAGHGVDDGSIDMIKIAVKMATNVRNPIRDDMWDDVAALDEAYGGQQWSPLMIALLHGNEHTVPTLLKEESCNANDIQYALATASILRHQAFAKAFIQRTEEASIRVSKTTALAFAHSQS</sequence>
<dbReference type="EMBL" id="KB445639">
    <property type="protein sequence ID" value="EMD67017.1"/>
    <property type="molecule type" value="Genomic_DNA"/>
</dbReference>
<protein>
    <submittedName>
        <fullName evidence="1">Uncharacterized protein</fullName>
    </submittedName>
</protein>
<evidence type="ECO:0000313" key="1">
    <source>
        <dbReference type="EMBL" id="EMD67017.1"/>
    </source>
</evidence>
<dbReference type="KEGG" id="bsc:COCSADRAFT_23457"/>
<name>M2TE45_COCSN</name>
<proteinExistence type="predicted"/>
<reference evidence="2" key="2">
    <citation type="journal article" date="2013" name="PLoS Genet.">
        <title>Comparative genome structure, secondary metabolite, and effector coding capacity across Cochliobolus pathogens.</title>
        <authorList>
            <person name="Condon B.J."/>
            <person name="Leng Y."/>
            <person name="Wu D."/>
            <person name="Bushley K.E."/>
            <person name="Ohm R.A."/>
            <person name="Otillar R."/>
            <person name="Martin J."/>
            <person name="Schackwitz W."/>
            <person name="Grimwood J."/>
            <person name="MohdZainudin N."/>
            <person name="Xue C."/>
            <person name="Wang R."/>
            <person name="Manning V.A."/>
            <person name="Dhillon B."/>
            <person name="Tu Z.J."/>
            <person name="Steffenson B.J."/>
            <person name="Salamov A."/>
            <person name="Sun H."/>
            <person name="Lowry S."/>
            <person name="LaButti K."/>
            <person name="Han J."/>
            <person name="Copeland A."/>
            <person name="Lindquist E."/>
            <person name="Barry K."/>
            <person name="Schmutz J."/>
            <person name="Baker S.E."/>
            <person name="Ciuffetti L.M."/>
            <person name="Grigoriev I.V."/>
            <person name="Zhong S."/>
            <person name="Turgeon B.G."/>
        </authorList>
    </citation>
    <scope>NUCLEOTIDE SEQUENCE [LARGE SCALE GENOMIC DNA]</scope>
    <source>
        <strain evidence="2">ND90Pr / ATCC 201652</strain>
    </source>
</reference>
<reference evidence="1 2" key="1">
    <citation type="journal article" date="2012" name="PLoS Pathog.">
        <title>Diverse lifestyles and strategies of plant pathogenesis encoded in the genomes of eighteen Dothideomycetes fungi.</title>
        <authorList>
            <person name="Ohm R.A."/>
            <person name="Feau N."/>
            <person name="Henrissat B."/>
            <person name="Schoch C.L."/>
            <person name="Horwitz B.A."/>
            <person name="Barry K.W."/>
            <person name="Condon B.J."/>
            <person name="Copeland A.C."/>
            <person name="Dhillon B."/>
            <person name="Glaser F."/>
            <person name="Hesse C.N."/>
            <person name="Kosti I."/>
            <person name="LaButti K."/>
            <person name="Lindquist E.A."/>
            <person name="Lucas S."/>
            <person name="Salamov A.A."/>
            <person name="Bradshaw R.E."/>
            <person name="Ciuffetti L."/>
            <person name="Hamelin R.C."/>
            <person name="Kema G.H.J."/>
            <person name="Lawrence C."/>
            <person name="Scott J.A."/>
            <person name="Spatafora J.W."/>
            <person name="Turgeon B.G."/>
            <person name="de Wit P.J.G.M."/>
            <person name="Zhong S."/>
            <person name="Goodwin S.B."/>
            <person name="Grigoriev I.V."/>
        </authorList>
    </citation>
    <scope>NUCLEOTIDE SEQUENCE [LARGE SCALE GENOMIC DNA]</scope>
    <source>
        <strain evidence="2">ND90Pr / ATCC 201652</strain>
    </source>
</reference>
<gene>
    <name evidence="1" type="ORF">COCSADRAFT_23457</name>
</gene>
<dbReference type="InterPro" id="IPR036770">
    <property type="entry name" value="Ankyrin_rpt-contain_sf"/>
</dbReference>
<dbReference type="GeneID" id="19134845"/>
<dbReference type="SUPFAM" id="SSF48403">
    <property type="entry name" value="Ankyrin repeat"/>
    <property type="match status" value="1"/>
</dbReference>
<accession>M2TE45</accession>
<organism evidence="1 2">
    <name type="scientific">Cochliobolus sativus (strain ND90Pr / ATCC 201652)</name>
    <name type="common">Common root rot and spot blotch fungus</name>
    <name type="synonym">Bipolaris sorokiniana</name>
    <dbReference type="NCBI Taxonomy" id="665912"/>
    <lineage>
        <taxon>Eukaryota</taxon>
        <taxon>Fungi</taxon>
        <taxon>Dikarya</taxon>
        <taxon>Ascomycota</taxon>
        <taxon>Pezizomycotina</taxon>
        <taxon>Dothideomycetes</taxon>
        <taxon>Pleosporomycetidae</taxon>
        <taxon>Pleosporales</taxon>
        <taxon>Pleosporineae</taxon>
        <taxon>Pleosporaceae</taxon>
        <taxon>Bipolaris</taxon>
    </lineage>
</organism>
<dbReference type="HOGENOM" id="CLU_855318_0_0_1"/>
<dbReference type="Proteomes" id="UP000016934">
    <property type="component" value="Unassembled WGS sequence"/>
</dbReference>
<evidence type="ECO:0000313" key="2">
    <source>
        <dbReference type="Proteomes" id="UP000016934"/>
    </source>
</evidence>
<dbReference type="AlphaFoldDB" id="M2TE45"/>
<dbReference type="Gene3D" id="1.25.40.20">
    <property type="entry name" value="Ankyrin repeat-containing domain"/>
    <property type="match status" value="1"/>
</dbReference>